<sequence length="68" mass="8013">MIKPAVQEQPRNFSLYNIQWMTTGRHNCTPRLLFHRNPLCNRSLCITATSYSTITITTLPQHRQINWV</sequence>
<proteinExistence type="predicted"/>
<dbReference type="Proteomes" id="UP000230069">
    <property type="component" value="Unassembled WGS sequence"/>
</dbReference>
<evidence type="ECO:0000313" key="2">
    <source>
        <dbReference type="Proteomes" id="UP000230069"/>
    </source>
</evidence>
<name>A0A2G5CN83_AQUCA</name>
<dbReference type="EMBL" id="KZ305061">
    <property type="protein sequence ID" value="PIA32741.1"/>
    <property type="molecule type" value="Genomic_DNA"/>
</dbReference>
<protein>
    <submittedName>
        <fullName evidence="1">Uncharacterized protein</fullName>
    </submittedName>
</protein>
<accession>A0A2G5CN83</accession>
<gene>
    <name evidence="1" type="ORF">AQUCO_04400147v1</name>
</gene>
<dbReference type="InParanoid" id="A0A2G5CN83"/>
<evidence type="ECO:0000313" key="1">
    <source>
        <dbReference type="EMBL" id="PIA32741.1"/>
    </source>
</evidence>
<dbReference type="AlphaFoldDB" id="A0A2G5CN83"/>
<reference evidence="1 2" key="1">
    <citation type="submission" date="2017-09" db="EMBL/GenBank/DDBJ databases">
        <title>WGS assembly of Aquilegia coerulea Goldsmith.</title>
        <authorList>
            <person name="Hodges S."/>
            <person name="Kramer E."/>
            <person name="Nordborg M."/>
            <person name="Tomkins J."/>
            <person name="Borevitz J."/>
            <person name="Derieg N."/>
            <person name="Yan J."/>
            <person name="Mihaltcheva S."/>
            <person name="Hayes R.D."/>
            <person name="Rokhsar D."/>
        </authorList>
    </citation>
    <scope>NUCLEOTIDE SEQUENCE [LARGE SCALE GENOMIC DNA]</scope>
    <source>
        <strain evidence="2">cv. Goldsmith</strain>
    </source>
</reference>
<organism evidence="1 2">
    <name type="scientific">Aquilegia coerulea</name>
    <name type="common">Rocky mountain columbine</name>
    <dbReference type="NCBI Taxonomy" id="218851"/>
    <lineage>
        <taxon>Eukaryota</taxon>
        <taxon>Viridiplantae</taxon>
        <taxon>Streptophyta</taxon>
        <taxon>Embryophyta</taxon>
        <taxon>Tracheophyta</taxon>
        <taxon>Spermatophyta</taxon>
        <taxon>Magnoliopsida</taxon>
        <taxon>Ranunculales</taxon>
        <taxon>Ranunculaceae</taxon>
        <taxon>Thalictroideae</taxon>
        <taxon>Aquilegia</taxon>
    </lineage>
</organism>
<keyword evidence="2" id="KW-1185">Reference proteome</keyword>